<reference evidence="3 4" key="1">
    <citation type="submission" date="2016-02" db="EMBL/GenBank/DDBJ databases">
        <authorList>
            <person name="Wen L."/>
            <person name="He K."/>
            <person name="Yang H."/>
        </authorList>
    </citation>
    <scope>NUCLEOTIDE SEQUENCE [LARGE SCALE GENOMIC DNA]</scope>
    <source>
        <strain evidence="3">ShG14-8</strain>
    </source>
</reference>
<dbReference type="EMBL" id="LSLI01000022">
    <property type="protein sequence ID" value="KXS32684.1"/>
    <property type="molecule type" value="Genomic_DNA"/>
</dbReference>
<organism evidence="3 4">
    <name type="scientific">Candidatus Gallionella acididurans</name>
    <dbReference type="NCBI Taxonomy" id="1796491"/>
    <lineage>
        <taxon>Bacteria</taxon>
        <taxon>Pseudomonadati</taxon>
        <taxon>Pseudomonadota</taxon>
        <taxon>Betaproteobacteria</taxon>
        <taxon>Nitrosomonadales</taxon>
        <taxon>Gallionellaceae</taxon>
        <taxon>Gallionella</taxon>
    </lineage>
</organism>
<protein>
    <submittedName>
        <fullName evidence="3">TonB family protein</fullName>
    </submittedName>
</protein>
<keyword evidence="2" id="KW-0472">Membrane</keyword>
<feature type="region of interest" description="Disordered" evidence="1">
    <location>
        <begin position="88"/>
        <end position="122"/>
    </location>
</feature>
<reference evidence="3 4" key="2">
    <citation type="submission" date="2016-03" db="EMBL/GenBank/DDBJ databases">
        <title>New uncultured bacterium of the family Gallionellaceae from acid mine drainage: description and reconstruction of genome based on metagenomic analysis of microbial community.</title>
        <authorList>
            <person name="Kadnikov V."/>
            <person name="Ivasenko D."/>
            <person name="Beletsky A."/>
            <person name="Mardanov A."/>
            <person name="Danilova E."/>
            <person name="Pimenov N."/>
            <person name="Karnachuk O."/>
            <person name="Ravin N."/>
        </authorList>
    </citation>
    <scope>NUCLEOTIDE SEQUENCE [LARGE SCALE GENOMIC DNA]</scope>
    <source>
        <strain evidence="3">ShG14-8</strain>
    </source>
</reference>
<gene>
    <name evidence="3" type="ORF">AWT59_1211</name>
</gene>
<sequence length="208" mass="22691">MPTSILPWVAQARPDSPWRRLHWTLPLALLISAITFSLFAYSMWRPVLHSPDPSPVTAELVELPAPAQAQPQVHRKTIEQPKIKPAVQPEPALPAQPSVNTPPPSAAPVTAPPPPSPANENHGAQALVQPMPVIPDELREEAMNEAATARFQIAADGSATVALVKPTQNPRLNRMLLDTLKNWKFMPAIKDGQPVPSVEVMIIHLHVN</sequence>
<dbReference type="SUPFAM" id="SSF74653">
    <property type="entry name" value="TolA/TonB C-terminal domain"/>
    <property type="match status" value="1"/>
</dbReference>
<evidence type="ECO:0000256" key="1">
    <source>
        <dbReference type="SAM" id="MobiDB-lite"/>
    </source>
</evidence>
<feature type="transmembrane region" description="Helical" evidence="2">
    <location>
        <begin position="21"/>
        <end position="44"/>
    </location>
</feature>
<evidence type="ECO:0000313" key="4">
    <source>
        <dbReference type="Proteomes" id="UP000070578"/>
    </source>
</evidence>
<name>A0A139BUN2_9PROT</name>
<proteinExistence type="predicted"/>
<keyword evidence="2" id="KW-1133">Transmembrane helix</keyword>
<dbReference type="Gene3D" id="3.30.1150.10">
    <property type="match status" value="1"/>
</dbReference>
<dbReference type="AlphaFoldDB" id="A0A139BUN2"/>
<evidence type="ECO:0000313" key="3">
    <source>
        <dbReference type="EMBL" id="KXS32684.1"/>
    </source>
</evidence>
<keyword evidence="2" id="KW-0812">Transmembrane</keyword>
<accession>A0A139BUN2</accession>
<feature type="compositionally biased region" description="Pro residues" evidence="1">
    <location>
        <begin position="100"/>
        <end position="117"/>
    </location>
</feature>
<comment type="caution">
    <text evidence="3">The sequence shown here is derived from an EMBL/GenBank/DDBJ whole genome shotgun (WGS) entry which is preliminary data.</text>
</comment>
<evidence type="ECO:0000256" key="2">
    <source>
        <dbReference type="SAM" id="Phobius"/>
    </source>
</evidence>
<dbReference type="Proteomes" id="UP000070578">
    <property type="component" value="Unassembled WGS sequence"/>
</dbReference>